<comment type="caution">
    <text evidence="2">The sequence shown here is derived from an EMBL/GenBank/DDBJ whole genome shotgun (WGS) entry which is preliminary data.</text>
</comment>
<evidence type="ECO:0000313" key="3">
    <source>
        <dbReference type="Proteomes" id="UP000269154"/>
    </source>
</evidence>
<gene>
    <name evidence="2" type="ORF">D5R40_24765</name>
</gene>
<evidence type="ECO:0008006" key="4">
    <source>
        <dbReference type="Google" id="ProtNLM"/>
    </source>
</evidence>
<dbReference type="Proteomes" id="UP000269154">
    <property type="component" value="Unassembled WGS sequence"/>
</dbReference>
<dbReference type="OrthoDB" id="524302at2"/>
<name>A0A3N6P4P9_9CYAN</name>
<feature type="transmembrane region" description="Helical" evidence="1">
    <location>
        <begin position="397"/>
        <end position="415"/>
    </location>
</feature>
<feature type="transmembrane region" description="Helical" evidence="1">
    <location>
        <begin position="293"/>
        <end position="311"/>
    </location>
</feature>
<sequence length="529" mass="60191">MIFTKTNLPRQVAIYILVITGSLILYGYSFNSSQNVALDVPYVQAFIDPQIYSKDFYVQEFLNFTPRYYHQKLISLTASLGLGLSLTYLLYYIMAFSSLVTGLYLIGKKFGHSILSGALLAFLVLNTHNLEATVGYTSIFRTEPTPSIFAMGLAIWGIYYCFCNNWFRGYLFFGLACLLQFLVGFLPGCLFIPILLRYAHKNHSLKTLIISLVIFVGFACLVYVPMKLTGATNSEILSDSEFIYWYGYIRHPHHIIPSRFSIQEWKSFIFYLTGTFLLIKTSDLLSSDDKKNLCIIIYFTLLALAVNYVFVEVYPLSLFAKLQLARTTPFAKIVTLIVISVAVTQYYQKGNLAICLLLLFLPTIPTTNNNGMLFFSVVLIIVILQTFDLLKLTRTRLFTSLAIIGLLSWIIFNAPSTSISTILEIICLQLLSLGILSIPFLLQEKQLLLKKLNVRINATIYTSAIFSLIYFYLGFFQLLHKRLPQINYSQIPSHRLALNFRNLTTKDSLIRNDQLHLPPTLLHLAKVDG</sequence>
<organism evidence="2 3">
    <name type="scientific">Okeania hirsuta</name>
    <dbReference type="NCBI Taxonomy" id="1458930"/>
    <lineage>
        <taxon>Bacteria</taxon>
        <taxon>Bacillati</taxon>
        <taxon>Cyanobacteriota</taxon>
        <taxon>Cyanophyceae</taxon>
        <taxon>Oscillatoriophycideae</taxon>
        <taxon>Oscillatoriales</taxon>
        <taxon>Microcoleaceae</taxon>
        <taxon>Okeania</taxon>
    </lineage>
</organism>
<evidence type="ECO:0000256" key="1">
    <source>
        <dbReference type="SAM" id="Phobius"/>
    </source>
</evidence>
<feature type="transmembrane region" description="Helical" evidence="1">
    <location>
        <begin position="372"/>
        <end position="390"/>
    </location>
</feature>
<reference evidence="2 3" key="1">
    <citation type="journal article" date="2018" name="ACS Chem. Biol.">
        <title>Ketoreductase domain dysfunction expands chemodiversity: malyngamide biosynthesis in the cyanobacterium Okeania hirsuta.</title>
        <authorList>
            <person name="Moss N.A."/>
            <person name="Leao T."/>
            <person name="Rankin M."/>
            <person name="McCullough T.M."/>
            <person name="Qu P."/>
            <person name="Korobeynikov A."/>
            <person name="Smith J.L."/>
            <person name="Gerwick L."/>
            <person name="Gerwick W.H."/>
        </authorList>
    </citation>
    <scope>NUCLEOTIDE SEQUENCE [LARGE SCALE GENOMIC DNA]</scope>
    <source>
        <strain evidence="2 3">PAB10Feb10-1</strain>
    </source>
</reference>
<feature type="transmembrane region" description="Helical" evidence="1">
    <location>
        <begin position="12"/>
        <end position="30"/>
    </location>
</feature>
<proteinExistence type="predicted"/>
<dbReference type="RefSeq" id="WP_124155341.1">
    <property type="nucleotide sequence ID" value="NZ_CAWOLW010000105.1"/>
</dbReference>
<feature type="transmembrane region" description="Helical" evidence="1">
    <location>
        <begin position="173"/>
        <end position="196"/>
    </location>
</feature>
<feature type="transmembrane region" description="Helical" evidence="1">
    <location>
        <begin position="454"/>
        <end position="473"/>
    </location>
</feature>
<keyword evidence="1" id="KW-0812">Transmembrane</keyword>
<feature type="transmembrane region" description="Helical" evidence="1">
    <location>
        <begin position="208"/>
        <end position="226"/>
    </location>
</feature>
<keyword evidence="1" id="KW-1133">Transmembrane helix</keyword>
<feature type="transmembrane region" description="Helical" evidence="1">
    <location>
        <begin position="421"/>
        <end position="442"/>
    </location>
</feature>
<feature type="transmembrane region" description="Helical" evidence="1">
    <location>
        <begin position="323"/>
        <end position="343"/>
    </location>
</feature>
<keyword evidence="3" id="KW-1185">Reference proteome</keyword>
<evidence type="ECO:0000313" key="2">
    <source>
        <dbReference type="EMBL" id="RQH29331.1"/>
    </source>
</evidence>
<protein>
    <recommendedName>
        <fullName evidence="4">Glycosyltransferase RgtA/B/C/D-like domain-containing protein</fullName>
    </recommendedName>
</protein>
<feature type="transmembrane region" description="Helical" evidence="1">
    <location>
        <begin position="89"/>
        <end position="106"/>
    </location>
</feature>
<keyword evidence="1" id="KW-0472">Membrane</keyword>
<feature type="transmembrane region" description="Helical" evidence="1">
    <location>
        <begin position="268"/>
        <end position="286"/>
    </location>
</feature>
<accession>A0A3N6P4P9</accession>
<dbReference type="AlphaFoldDB" id="A0A3N6P4P9"/>
<feature type="transmembrane region" description="Helical" evidence="1">
    <location>
        <begin position="148"/>
        <end position="167"/>
    </location>
</feature>
<dbReference type="EMBL" id="RCBY01000193">
    <property type="protein sequence ID" value="RQH29331.1"/>
    <property type="molecule type" value="Genomic_DNA"/>
</dbReference>